<evidence type="ECO:0000256" key="3">
    <source>
        <dbReference type="ARBA" id="ARBA00022989"/>
    </source>
</evidence>
<evidence type="ECO:0000313" key="7">
    <source>
        <dbReference type="EMBL" id="RHK25598.1"/>
    </source>
</evidence>
<dbReference type="PROSITE" id="PS50850">
    <property type="entry name" value="MFS"/>
    <property type="match status" value="1"/>
</dbReference>
<evidence type="ECO:0000256" key="5">
    <source>
        <dbReference type="SAM" id="MobiDB-lite"/>
    </source>
</evidence>
<dbReference type="Proteomes" id="UP000285262">
    <property type="component" value="Unassembled WGS sequence"/>
</dbReference>
<dbReference type="Pfam" id="PF07690">
    <property type="entry name" value="MFS_1"/>
    <property type="match status" value="2"/>
</dbReference>
<sequence length="469" mass="49844">MVADGNSAGAPIHAIARFHGRDLMRIREGEPVAERDHHGDRPEEDAPAEGRTAEELTPDTGKPVSKLNLGRFGAGFIFFCIVFMMSGTIGSTVLPPARFNTLGIGQGETILGTMNSIGIIFALISNVIFGSLSDASHSRFGKRTPWIIIGGPIAGIGFYLTSISPTLPTIIASWSLLQISLNCMIAPCVAILSDRVPQKYRGSMSAFYGAGQIVGQSTGTIIGSAFIDAPKTGFMIDTICWCLCGIGTVLLLPRELSAATADAERFDIRQIAMQFRPPTKGARDFYLALVGRLMLIFGYNMIVGHQLYVCMKYIGQDAKAAASTVSTMAVITMVVPLVVPLVSGPISDRIGKRKLPVFVSSTIIAIGIAVPWVLKSQFSMFVYAALMGLGYGIYMVVDQALNVDVLPNPNEAGKALGILNLANTLGQVIAPIVVSSIVVATGGYFLVFPIAIAAVTIGAVVILFIKKVK</sequence>
<feature type="transmembrane region" description="Helical" evidence="6">
    <location>
        <begin position="444"/>
        <end position="465"/>
    </location>
</feature>
<feature type="compositionally biased region" description="Basic and acidic residues" evidence="5">
    <location>
        <begin position="31"/>
        <end position="41"/>
    </location>
</feature>
<dbReference type="SUPFAM" id="SSF103473">
    <property type="entry name" value="MFS general substrate transporter"/>
    <property type="match status" value="1"/>
</dbReference>
<dbReference type="GO" id="GO:0022857">
    <property type="term" value="F:transmembrane transporter activity"/>
    <property type="evidence" value="ECO:0007669"/>
    <property type="project" value="InterPro"/>
</dbReference>
<keyword evidence="3 6" id="KW-1133">Transmembrane helix</keyword>
<keyword evidence="2 6" id="KW-0812">Transmembrane</keyword>
<feature type="transmembrane region" description="Helical" evidence="6">
    <location>
        <begin position="144"/>
        <end position="164"/>
    </location>
</feature>
<dbReference type="PANTHER" id="PTHR23528:SF1">
    <property type="entry name" value="MAJOR FACILITATOR SUPERFAMILY (MFS) PROFILE DOMAIN-CONTAINING PROTEIN"/>
    <property type="match status" value="1"/>
</dbReference>
<dbReference type="GO" id="GO:0005886">
    <property type="term" value="C:plasma membrane"/>
    <property type="evidence" value="ECO:0007669"/>
    <property type="project" value="UniProtKB-SubCell"/>
</dbReference>
<dbReference type="EMBL" id="QRNG01000009">
    <property type="protein sequence ID" value="RHK25598.1"/>
    <property type="molecule type" value="Genomic_DNA"/>
</dbReference>
<feature type="transmembrane region" description="Helical" evidence="6">
    <location>
        <begin position="380"/>
        <end position="397"/>
    </location>
</feature>
<evidence type="ECO:0000313" key="8">
    <source>
        <dbReference type="Proteomes" id="UP000285262"/>
    </source>
</evidence>
<feature type="transmembrane region" description="Helical" evidence="6">
    <location>
        <begin position="72"/>
        <end position="94"/>
    </location>
</feature>
<gene>
    <name evidence="7" type="ORF">DW072_06270</name>
</gene>
<dbReference type="Gene3D" id="1.20.1250.20">
    <property type="entry name" value="MFS general substrate transporter like domains"/>
    <property type="match status" value="2"/>
</dbReference>
<dbReference type="PANTHER" id="PTHR23528">
    <property type="match status" value="1"/>
</dbReference>
<accession>A0A3E4SA32</accession>
<organism evidence="7 8">
    <name type="scientific">Bifidobacterium adolescentis</name>
    <dbReference type="NCBI Taxonomy" id="1680"/>
    <lineage>
        <taxon>Bacteria</taxon>
        <taxon>Bacillati</taxon>
        <taxon>Actinomycetota</taxon>
        <taxon>Actinomycetes</taxon>
        <taxon>Bifidobacteriales</taxon>
        <taxon>Bifidobacteriaceae</taxon>
        <taxon>Bifidobacterium</taxon>
    </lineage>
</organism>
<feature type="transmembrane region" description="Helical" evidence="6">
    <location>
        <begin position="170"/>
        <end position="193"/>
    </location>
</feature>
<evidence type="ECO:0000256" key="6">
    <source>
        <dbReference type="SAM" id="Phobius"/>
    </source>
</evidence>
<dbReference type="InterPro" id="IPR036259">
    <property type="entry name" value="MFS_trans_sf"/>
</dbReference>
<protein>
    <submittedName>
        <fullName evidence="7">MFS transporter</fullName>
    </submittedName>
</protein>
<evidence type="ECO:0000256" key="1">
    <source>
        <dbReference type="ARBA" id="ARBA00004651"/>
    </source>
</evidence>
<feature type="transmembrane region" description="Helical" evidence="6">
    <location>
        <begin position="355"/>
        <end position="374"/>
    </location>
</feature>
<feature type="region of interest" description="Disordered" evidence="5">
    <location>
        <begin position="31"/>
        <end position="62"/>
    </location>
</feature>
<evidence type="ECO:0000256" key="4">
    <source>
        <dbReference type="ARBA" id="ARBA00023136"/>
    </source>
</evidence>
<reference evidence="7 8" key="1">
    <citation type="submission" date="2018-08" db="EMBL/GenBank/DDBJ databases">
        <title>A genome reference for cultivated species of the human gut microbiota.</title>
        <authorList>
            <person name="Zou Y."/>
            <person name="Xue W."/>
            <person name="Luo G."/>
        </authorList>
    </citation>
    <scope>NUCLEOTIDE SEQUENCE [LARGE SCALE GENOMIC DNA]</scope>
    <source>
        <strain evidence="7 8">AF45-19</strain>
    </source>
</reference>
<dbReference type="InterPro" id="IPR020846">
    <property type="entry name" value="MFS_dom"/>
</dbReference>
<dbReference type="AlphaFoldDB" id="A0A3E4SA32"/>
<comment type="caution">
    <text evidence="7">The sequence shown here is derived from an EMBL/GenBank/DDBJ whole genome shotgun (WGS) entry which is preliminary data.</text>
</comment>
<comment type="subcellular location">
    <subcellularLocation>
        <location evidence="1">Cell membrane</location>
        <topology evidence="1">Multi-pass membrane protein</topology>
    </subcellularLocation>
</comment>
<keyword evidence="4 6" id="KW-0472">Membrane</keyword>
<feature type="transmembrane region" description="Helical" evidence="6">
    <location>
        <begin position="205"/>
        <end position="227"/>
    </location>
</feature>
<feature type="transmembrane region" description="Helical" evidence="6">
    <location>
        <begin position="285"/>
        <end position="308"/>
    </location>
</feature>
<feature type="transmembrane region" description="Helical" evidence="6">
    <location>
        <begin position="418"/>
        <end position="438"/>
    </location>
</feature>
<name>A0A3E4SA32_BIFAD</name>
<evidence type="ECO:0000256" key="2">
    <source>
        <dbReference type="ARBA" id="ARBA00022692"/>
    </source>
</evidence>
<dbReference type="CDD" id="cd06174">
    <property type="entry name" value="MFS"/>
    <property type="match status" value="1"/>
</dbReference>
<feature type="transmembrane region" description="Helical" evidence="6">
    <location>
        <begin position="320"/>
        <end position="343"/>
    </location>
</feature>
<feature type="transmembrane region" description="Helical" evidence="6">
    <location>
        <begin position="114"/>
        <end position="132"/>
    </location>
</feature>
<dbReference type="InterPro" id="IPR011701">
    <property type="entry name" value="MFS"/>
</dbReference>
<proteinExistence type="predicted"/>
<feature type="transmembrane region" description="Helical" evidence="6">
    <location>
        <begin position="233"/>
        <end position="252"/>
    </location>
</feature>